<dbReference type="AlphaFoldDB" id="A0A3B1CQH1"/>
<proteinExistence type="predicted"/>
<dbReference type="Gene3D" id="2.60.120.1440">
    <property type="match status" value="1"/>
</dbReference>
<reference evidence="2" key="1">
    <citation type="submission" date="2018-06" db="EMBL/GenBank/DDBJ databases">
        <authorList>
            <person name="Zhirakovskaya E."/>
        </authorList>
    </citation>
    <scope>NUCLEOTIDE SEQUENCE</scope>
</reference>
<dbReference type="PANTHER" id="PTHR38731:SF1">
    <property type="entry name" value="FECR PROTEIN DOMAIN-CONTAINING PROTEIN"/>
    <property type="match status" value="1"/>
</dbReference>
<dbReference type="InterPro" id="IPR006860">
    <property type="entry name" value="FecR"/>
</dbReference>
<gene>
    <name evidence="2" type="ORF">MNBD_IGNAVI01-2025</name>
</gene>
<organism evidence="2">
    <name type="scientific">hydrothermal vent metagenome</name>
    <dbReference type="NCBI Taxonomy" id="652676"/>
    <lineage>
        <taxon>unclassified sequences</taxon>
        <taxon>metagenomes</taxon>
        <taxon>ecological metagenomes</taxon>
    </lineage>
</organism>
<dbReference type="Pfam" id="PF04773">
    <property type="entry name" value="FecR"/>
    <property type="match status" value="1"/>
</dbReference>
<dbReference type="EMBL" id="UOGD01000191">
    <property type="protein sequence ID" value="VAX21225.1"/>
    <property type="molecule type" value="Genomic_DNA"/>
</dbReference>
<dbReference type="PANTHER" id="PTHR38731">
    <property type="entry name" value="LIPL45-RELATED LIPOPROTEIN-RELATED"/>
    <property type="match status" value="1"/>
</dbReference>
<feature type="domain" description="FecR protein" evidence="1">
    <location>
        <begin position="71"/>
        <end position="169"/>
    </location>
</feature>
<name>A0A3B1CQH1_9ZZZZ</name>
<sequence>MRLNKSNIVKKSFVLLFLIAISISFIAAAENNTETPIALVKKIVKNVTHRVNQDSDWELAKTGMPLNSGEQVKTGFRSLALVLFTDGSGLLRVRENSILNILGKQSDKNLNKNTVIEKGFVGFEINKQEAEEFKFTTPTAVAAIRGTEGFIEVGDENLSTIACSEGKIEVESLIGIKSKIFVEGGYFAVQQPNGYFKIRQLTAEMLDKLKQTKKSSLEKIKIETKEGTIEVEYYSDEE</sequence>
<evidence type="ECO:0000259" key="1">
    <source>
        <dbReference type="Pfam" id="PF04773"/>
    </source>
</evidence>
<protein>
    <recommendedName>
        <fullName evidence="1">FecR protein domain-containing protein</fullName>
    </recommendedName>
</protein>
<evidence type="ECO:0000313" key="2">
    <source>
        <dbReference type="EMBL" id="VAX21225.1"/>
    </source>
</evidence>
<accession>A0A3B1CQH1</accession>